<keyword evidence="1" id="KW-0732">Signal</keyword>
<accession>A0A3E1R9V9</accession>
<feature type="signal peptide" evidence="1">
    <location>
        <begin position="1"/>
        <end position="47"/>
    </location>
</feature>
<evidence type="ECO:0000313" key="4">
    <source>
        <dbReference type="Proteomes" id="UP000260665"/>
    </source>
</evidence>
<dbReference type="InterPro" id="IPR013424">
    <property type="entry name" value="Ice-binding_C"/>
</dbReference>
<name>A0A3E1R9V9_9BURK</name>
<protein>
    <recommendedName>
        <fullName evidence="2">Ice-binding protein C-terminal domain-containing protein</fullName>
    </recommendedName>
</protein>
<dbReference type="EMBL" id="QFZK01000012">
    <property type="protein sequence ID" value="RFO95812.1"/>
    <property type="molecule type" value="Genomic_DNA"/>
</dbReference>
<dbReference type="Pfam" id="PF07589">
    <property type="entry name" value="PEP-CTERM"/>
    <property type="match status" value="1"/>
</dbReference>
<evidence type="ECO:0000256" key="1">
    <source>
        <dbReference type="SAM" id="SignalP"/>
    </source>
</evidence>
<dbReference type="AlphaFoldDB" id="A0A3E1R9V9"/>
<organism evidence="3 4">
    <name type="scientific">Rhodoferax lacus</name>
    <dbReference type="NCBI Taxonomy" id="2184758"/>
    <lineage>
        <taxon>Bacteria</taxon>
        <taxon>Pseudomonadati</taxon>
        <taxon>Pseudomonadota</taxon>
        <taxon>Betaproteobacteria</taxon>
        <taxon>Burkholderiales</taxon>
        <taxon>Comamonadaceae</taxon>
        <taxon>Rhodoferax</taxon>
    </lineage>
</organism>
<sequence>MLIARIRFIPTGRCNTKESSKGVLTMLNKKACAAAVALTLLAASASAANVSASMTVAQSDGSTWVEDLSGLVVTDAQNNFAMVQGAGTSGFYQNGGFVSAAQTGSHPDYWQWNATSSSWNWHTAQTLNGTSPAAASSANPWQSVVNLQNFSGHGDPDMIYAVSAINNNALTQTYTFTFAEAIAPTVSGANTTYADISGVLTSRTGNVGGATIAPVNAGGIQSFQLSADNGSTFVNAGVDVGGSVNVASGTNSFAMASATNPTGPTGLTWNYMRMVSTFTLSGKSAASLAGFASITPVPEPQLGSMMLLGLGLIGTIVRRRSRRNLWQ</sequence>
<feature type="chain" id="PRO_5017617382" description="Ice-binding protein C-terminal domain-containing protein" evidence="1">
    <location>
        <begin position="48"/>
        <end position="327"/>
    </location>
</feature>
<dbReference type="Proteomes" id="UP000260665">
    <property type="component" value="Unassembled WGS sequence"/>
</dbReference>
<evidence type="ECO:0000313" key="3">
    <source>
        <dbReference type="EMBL" id="RFO95812.1"/>
    </source>
</evidence>
<proteinExistence type="predicted"/>
<gene>
    <name evidence="3" type="ORF">DIC66_16635</name>
</gene>
<feature type="domain" description="Ice-binding protein C-terminal" evidence="2">
    <location>
        <begin position="296"/>
        <end position="320"/>
    </location>
</feature>
<comment type="caution">
    <text evidence="3">The sequence shown here is derived from an EMBL/GenBank/DDBJ whole genome shotgun (WGS) entry which is preliminary data.</text>
</comment>
<reference evidence="3 4" key="1">
    <citation type="submission" date="2018-05" db="EMBL/GenBank/DDBJ databases">
        <title>Rhodoferax soyangensis sp.nov., isolated from an oligotrophic freshwater lake.</title>
        <authorList>
            <person name="Park M."/>
        </authorList>
    </citation>
    <scope>NUCLEOTIDE SEQUENCE [LARGE SCALE GENOMIC DNA]</scope>
    <source>
        <strain evidence="3 4">IMCC26218</strain>
    </source>
</reference>
<evidence type="ECO:0000259" key="2">
    <source>
        <dbReference type="Pfam" id="PF07589"/>
    </source>
</evidence>
<keyword evidence="4" id="KW-1185">Reference proteome</keyword>